<keyword evidence="3" id="KW-1185">Reference proteome</keyword>
<feature type="compositionally biased region" description="Basic and acidic residues" evidence="1">
    <location>
        <begin position="164"/>
        <end position="180"/>
    </location>
</feature>
<feature type="compositionally biased region" description="Basic and acidic residues" evidence="1">
    <location>
        <begin position="189"/>
        <end position="199"/>
    </location>
</feature>
<dbReference type="EMBL" id="CM029048">
    <property type="protein sequence ID" value="KAG2578213.1"/>
    <property type="molecule type" value="Genomic_DNA"/>
</dbReference>
<dbReference type="Proteomes" id="UP000823388">
    <property type="component" value="Chromosome 6N"/>
</dbReference>
<gene>
    <name evidence="2" type="ORF">PVAP13_6NG176606</name>
</gene>
<sequence>MEDKSQWPQSCHGFFMHPPLLKATAGRRKTERYKGCTEKTKKGQHKCPICKGYGHHWPSCKKGNPEDIAALLAVRGPPKKKRKTTKASTEESIVLFDGEAPASSMTFPPSQSVQPTTKKKIRKCTLDSGGSIRSKSASSAGSTDQPEPISSEFPMARGNLLVAAKEKGNKLANKAKDKGKLMKPKAKKQTKDKGKKNDVSFESPAMGTRSKKVDSCSPAMSTRSKRKLSL</sequence>
<evidence type="ECO:0000313" key="2">
    <source>
        <dbReference type="EMBL" id="KAG2578213.1"/>
    </source>
</evidence>
<proteinExistence type="predicted"/>
<evidence type="ECO:0000313" key="3">
    <source>
        <dbReference type="Proteomes" id="UP000823388"/>
    </source>
</evidence>
<feature type="region of interest" description="Disordered" evidence="1">
    <location>
        <begin position="97"/>
        <end position="230"/>
    </location>
</feature>
<protein>
    <submittedName>
        <fullName evidence="2">Uncharacterized protein</fullName>
    </submittedName>
</protein>
<feature type="compositionally biased region" description="Polar residues" evidence="1">
    <location>
        <begin position="103"/>
        <end position="116"/>
    </location>
</feature>
<comment type="caution">
    <text evidence="2">The sequence shown here is derived from an EMBL/GenBank/DDBJ whole genome shotgun (WGS) entry which is preliminary data.</text>
</comment>
<accession>A0A8T0QZJ1</accession>
<organism evidence="2 3">
    <name type="scientific">Panicum virgatum</name>
    <name type="common">Blackwell switchgrass</name>
    <dbReference type="NCBI Taxonomy" id="38727"/>
    <lineage>
        <taxon>Eukaryota</taxon>
        <taxon>Viridiplantae</taxon>
        <taxon>Streptophyta</taxon>
        <taxon>Embryophyta</taxon>
        <taxon>Tracheophyta</taxon>
        <taxon>Spermatophyta</taxon>
        <taxon>Magnoliopsida</taxon>
        <taxon>Liliopsida</taxon>
        <taxon>Poales</taxon>
        <taxon>Poaceae</taxon>
        <taxon>PACMAD clade</taxon>
        <taxon>Panicoideae</taxon>
        <taxon>Panicodae</taxon>
        <taxon>Paniceae</taxon>
        <taxon>Panicinae</taxon>
        <taxon>Panicum</taxon>
        <taxon>Panicum sect. Hiantes</taxon>
    </lineage>
</organism>
<dbReference type="AlphaFoldDB" id="A0A8T0QZJ1"/>
<name>A0A8T0QZJ1_PANVG</name>
<evidence type="ECO:0000256" key="1">
    <source>
        <dbReference type="SAM" id="MobiDB-lite"/>
    </source>
</evidence>
<feature type="compositionally biased region" description="Low complexity" evidence="1">
    <location>
        <begin position="128"/>
        <end position="142"/>
    </location>
</feature>
<reference evidence="2" key="1">
    <citation type="submission" date="2020-05" db="EMBL/GenBank/DDBJ databases">
        <title>WGS assembly of Panicum virgatum.</title>
        <authorList>
            <person name="Lovell J.T."/>
            <person name="Jenkins J."/>
            <person name="Shu S."/>
            <person name="Juenger T.E."/>
            <person name="Schmutz J."/>
        </authorList>
    </citation>
    <scope>NUCLEOTIDE SEQUENCE</scope>
    <source>
        <strain evidence="2">AP13</strain>
    </source>
</reference>